<evidence type="ECO:0000313" key="2">
    <source>
        <dbReference type="Proteomes" id="UP000194933"/>
    </source>
</evidence>
<keyword evidence="2" id="KW-1185">Reference proteome</keyword>
<comment type="caution">
    <text evidence="1">The sequence shown here is derived from an EMBL/GenBank/DDBJ whole genome shotgun (WGS) entry which is preliminary data.</text>
</comment>
<proteinExistence type="predicted"/>
<dbReference type="RefSeq" id="WP_086284133.1">
    <property type="nucleotide sequence ID" value="NZ_NGMO01000002.1"/>
</dbReference>
<gene>
    <name evidence="1" type="ORF">A5844_000928</name>
</gene>
<protein>
    <recommendedName>
        <fullName evidence="3">Lipoprotein</fullName>
    </recommendedName>
</protein>
<accession>A0A242K0J5</accession>
<reference evidence="1 2" key="1">
    <citation type="submission" date="2017-05" db="EMBL/GenBank/DDBJ databases">
        <title>The Genome Sequence of Enterococcus sp. 10A9_DIV0425.</title>
        <authorList>
            <consortium name="The Broad Institute Genomics Platform"/>
            <consortium name="The Broad Institute Genomic Center for Infectious Diseases"/>
            <person name="Earl A."/>
            <person name="Manson A."/>
            <person name="Schwartman J."/>
            <person name="Gilmore M."/>
            <person name="Abouelleil A."/>
            <person name="Cao P."/>
            <person name="Chapman S."/>
            <person name="Cusick C."/>
            <person name="Shea T."/>
            <person name="Young S."/>
            <person name="Neafsey D."/>
            <person name="Nusbaum C."/>
            <person name="Birren B."/>
        </authorList>
    </citation>
    <scope>NUCLEOTIDE SEQUENCE [LARGE SCALE GENOMIC DNA]</scope>
    <source>
        <strain evidence="1 2">10A9_DIV0425</strain>
    </source>
</reference>
<evidence type="ECO:0000313" key="1">
    <source>
        <dbReference type="EMBL" id="OTP10794.1"/>
    </source>
</evidence>
<dbReference type="Proteomes" id="UP000194933">
    <property type="component" value="Unassembled WGS sequence"/>
</dbReference>
<dbReference type="EMBL" id="NGMO01000002">
    <property type="protein sequence ID" value="OTP10794.1"/>
    <property type="molecule type" value="Genomic_DNA"/>
</dbReference>
<name>A0A242K0J5_9ENTE</name>
<dbReference type="PROSITE" id="PS51257">
    <property type="entry name" value="PROKAR_LIPOPROTEIN"/>
    <property type="match status" value="1"/>
</dbReference>
<evidence type="ECO:0008006" key="3">
    <source>
        <dbReference type="Google" id="ProtNLM"/>
    </source>
</evidence>
<dbReference type="AlphaFoldDB" id="A0A242K0J5"/>
<sequence length="149" mass="17219">MKKIILFISSCLFLSCLLAFGSFFLFPVKDVTSKAIMDQPAETKMEYVPTKKELLKSMDEQLLFLGIYQVTEINFNKDPYIILTKDEKNELSFEIDILDIKEQRFSIPGLKFSPQNLHIADTFGIARKDNQYFAYKSNSYSEFTPNPTS</sequence>
<organism evidence="1 2">
    <name type="scientific">Candidatus Enterococcus wittei</name>
    <dbReference type="NCBI Taxonomy" id="1987383"/>
    <lineage>
        <taxon>Bacteria</taxon>
        <taxon>Bacillati</taxon>
        <taxon>Bacillota</taxon>
        <taxon>Bacilli</taxon>
        <taxon>Lactobacillales</taxon>
        <taxon>Enterococcaceae</taxon>
        <taxon>Enterococcus</taxon>
    </lineage>
</organism>